<dbReference type="OMA" id="GFYPYDV"/>
<evidence type="ECO:0000313" key="5">
    <source>
        <dbReference type="EMBL" id="EDO35814.1"/>
    </source>
</evidence>
<dbReference type="Pfam" id="PF13640">
    <property type="entry name" value="2OG-FeII_Oxy_3"/>
    <property type="match status" value="1"/>
</dbReference>
<accession>A7SKD0</accession>
<dbReference type="eggNOG" id="ENOG502S0S5">
    <property type="taxonomic scope" value="Eukaryota"/>
</dbReference>
<keyword evidence="3" id="KW-0560">Oxidoreductase</keyword>
<sequence length="540" mass="62169">MYYLVGHPVEQNALHFFLLQCHTELSSYHLPRLCSKAKDQRMILLSRNNVCNIPSLLLLLLLVSSAENISLRVFDHLLSQTELKSAEKLFTRNETKWKFEDIYQSKGGDERTHFWTSLLDLDEFLQSSIWRVIHEGICMRFLCNYEFQPYKVEAQISSRGDAIKNMNSCTGFVKNSDSNFHVILFLVDKNWKKNDYGELVVYGSNGEIIQGIHAIRGRVVVIPCGYRFTLKPPGMANSLRHRTLKIQASTSKNPLHSPRNSTYKVQNLKRQENIQMFGYLPREVKHRDVPIESYITRKYSTKDGKPVVVFDNFLPDTLVKSLELTINEGEYSDFPPEIGSTDNVPWILPYEVEFLVKTSLWSYVQQLLSYVTGKKGYYPYDVSCNAIRSFDHTTIHTDCGSHENDFTVLIYLNRNWAENSHGETVFFADNTSSEIVCAVRPKLGRVAIFHGHIPHCARPPVSTFFGVRYTLAIKTAPSKAIAEKKLLDMDLDPLYQALVVVSEEQARNIKQFINEAKEGRKTHKDIEQEALKYEKLMEET</sequence>
<keyword evidence="6" id="KW-1185">Reference proteome</keyword>
<proteinExistence type="predicted"/>
<dbReference type="HOGENOM" id="CLU_504630_0_0_1"/>
<dbReference type="InParanoid" id="A7SKD0"/>
<dbReference type="GO" id="GO:0016705">
    <property type="term" value="F:oxidoreductase activity, acting on paired donors, with incorporation or reduction of molecular oxygen"/>
    <property type="evidence" value="ECO:0007669"/>
    <property type="project" value="InterPro"/>
</dbReference>
<organism evidence="5 6">
    <name type="scientific">Nematostella vectensis</name>
    <name type="common">Starlet sea anemone</name>
    <dbReference type="NCBI Taxonomy" id="45351"/>
    <lineage>
        <taxon>Eukaryota</taxon>
        <taxon>Metazoa</taxon>
        <taxon>Cnidaria</taxon>
        <taxon>Anthozoa</taxon>
        <taxon>Hexacorallia</taxon>
        <taxon>Actiniaria</taxon>
        <taxon>Edwardsiidae</taxon>
        <taxon>Nematostella</taxon>
    </lineage>
</organism>
<dbReference type="SUPFAM" id="SSF51197">
    <property type="entry name" value="Clavaminate synthase-like"/>
    <property type="match status" value="1"/>
</dbReference>
<evidence type="ECO:0000256" key="1">
    <source>
        <dbReference type="ARBA" id="ARBA00001961"/>
    </source>
</evidence>
<dbReference type="PhylomeDB" id="A7SKD0"/>
<comment type="cofactor">
    <cofactor evidence="1">
        <name>L-ascorbate</name>
        <dbReference type="ChEBI" id="CHEBI:38290"/>
    </cofactor>
</comment>
<dbReference type="GO" id="GO:0031418">
    <property type="term" value="F:L-ascorbic acid binding"/>
    <property type="evidence" value="ECO:0007669"/>
    <property type="project" value="InterPro"/>
</dbReference>
<reference evidence="5 6" key="1">
    <citation type="journal article" date="2007" name="Science">
        <title>Sea anemone genome reveals ancestral eumetazoan gene repertoire and genomic organization.</title>
        <authorList>
            <person name="Putnam N.H."/>
            <person name="Srivastava M."/>
            <person name="Hellsten U."/>
            <person name="Dirks B."/>
            <person name="Chapman J."/>
            <person name="Salamov A."/>
            <person name="Terry A."/>
            <person name="Shapiro H."/>
            <person name="Lindquist E."/>
            <person name="Kapitonov V.V."/>
            <person name="Jurka J."/>
            <person name="Genikhovich G."/>
            <person name="Grigoriev I.V."/>
            <person name="Lucas S.M."/>
            <person name="Steele R.E."/>
            <person name="Finnerty J.R."/>
            <person name="Technau U."/>
            <person name="Martindale M.Q."/>
            <person name="Rokhsar D.S."/>
        </authorList>
    </citation>
    <scope>NUCLEOTIDE SEQUENCE [LARGE SCALE GENOMIC DNA]</scope>
    <source>
        <strain evidence="6">CH2 X CH6</strain>
    </source>
</reference>
<dbReference type="PANTHER" id="PTHR35169:SF1">
    <property type="entry name" value="PROLYL 4-HYDROXYLASE ALPHA SUBUNIT FE(2+) 2OG DIOXYGENASE DOMAIN-CONTAINING PROTEIN"/>
    <property type="match status" value="1"/>
</dbReference>
<dbReference type="InterPro" id="IPR006620">
    <property type="entry name" value="Pro_4_hyd_alph"/>
</dbReference>
<dbReference type="AlphaFoldDB" id="A7SKD0"/>
<dbReference type="SMART" id="SM00702">
    <property type="entry name" value="P4Hc"/>
    <property type="match status" value="1"/>
</dbReference>
<evidence type="ECO:0000256" key="2">
    <source>
        <dbReference type="ARBA" id="ARBA00022964"/>
    </source>
</evidence>
<dbReference type="GO" id="GO:0051213">
    <property type="term" value="F:dioxygenase activity"/>
    <property type="evidence" value="ECO:0007669"/>
    <property type="project" value="UniProtKB-KW"/>
</dbReference>
<evidence type="ECO:0000256" key="3">
    <source>
        <dbReference type="ARBA" id="ARBA00023002"/>
    </source>
</evidence>
<gene>
    <name evidence="5" type="ORF">NEMVEDRAFT_v1g245846</name>
</gene>
<dbReference type="PANTHER" id="PTHR35169">
    <property type="entry name" value="FE2OG DIOXYGENASE DOMAIN-CONTAINING PROTEIN"/>
    <property type="match status" value="1"/>
</dbReference>
<dbReference type="GO" id="GO:0005506">
    <property type="term" value="F:iron ion binding"/>
    <property type="evidence" value="ECO:0007669"/>
    <property type="project" value="InterPro"/>
</dbReference>
<dbReference type="InterPro" id="IPR044862">
    <property type="entry name" value="Pro_4_hyd_alph_FE2OG_OXY"/>
</dbReference>
<dbReference type="EMBL" id="DS469686">
    <property type="protein sequence ID" value="EDO35814.1"/>
    <property type="molecule type" value="Genomic_DNA"/>
</dbReference>
<evidence type="ECO:0000259" key="4">
    <source>
        <dbReference type="SMART" id="SM00702"/>
    </source>
</evidence>
<keyword evidence="2" id="KW-0223">Dioxygenase</keyword>
<name>A7SKD0_NEMVE</name>
<feature type="domain" description="Prolyl 4-hydroxylase alpha subunit" evidence="4">
    <location>
        <begin position="305"/>
        <end position="476"/>
    </location>
</feature>
<evidence type="ECO:0000313" key="6">
    <source>
        <dbReference type="Proteomes" id="UP000001593"/>
    </source>
</evidence>
<dbReference type="Proteomes" id="UP000001593">
    <property type="component" value="Unassembled WGS sequence"/>
</dbReference>
<dbReference type="Gene3D" id="2.60.120.620">
    <property type="entry name" value="q2cbj1_9rhob like domain"/>
    <property type="match status" value="1"/>
</dbReference>
<protein>
    <recommendedName>
        <fullName evidence="4">Prolyl 4-hydroxylase alpha subunit domain-containing protein</fullName>
    </recommendedName>
</protein>